<gene>
    <name evidence="3" type="ORF">SCF082_LOCUS22949</name>
    <name evidence="4" type="ORF">SCF082_LOCUS22950</name>
</gene>
<name>A0ABP0LKV9_9DINO</name>
<keyword evidence="5" id="KW-1185">Reference proteome</keyword>
<evidence type="ECO:0000256" key="1">
    <source>
        <dbReference type="SAM" id="Coils"/>
    </source>
</evidence>
<feature type="non-terminal residue" evidence="3">
    <location>
        <position position="217"/>
    </location>
</feature>
<sequence length="217" mass="23867">MSTEELPEPTSEPKALGPSSDAAAPRVKAFQKERPPPQTPIPPDYTIPPGPPPARQQAVEQPLAHLGMPLAQPPLLAHPQPAGQPSAPLRPDQKEKAKGKGKHKPGHRHDAAQIRREERLYVQAKEASRVSQSKAEELEQKLHKTSENVLDIAEKLSRGVVERLQEQLRSTQNDLAACRQQLSQGPDGGAELLWREEELAEVRGQLADLQASIQKQK</sequence>
<dbReference type="EMBL" id="CAXAMM010016643">
    <property type="protein sequence ID" value="CAK9039229.1"/>
    <property type="molecule type" value="Genomic_DNA"/>
</dbReference>
<keyword evidence="1" id="KW-0175">Coiled coil</keyword>
<feature type="compositionally biased region" description="Basic and acidic residues" evidence="2">
    <location>
        <begin position="108"/>
        <end position="118"/>
    </location>
</feature>
<evidence type="ECO:0000313" key="4">
    <source>
        <dbReference type="EMBL" id="CAK9039230.1"/>
    </source>
</evidence>
<feature type="compositionally biased region" description="Low complexity" evidence="2">
    <location>
        <begin position="69"/>
        <end position="85"/>
    </location>
</feature>
<feature type="compositionally biased region" description="Low complexity" evidence="2">
    <location>
        <begin position="1"/>
        <end position="13"/>
    </location>
</feature>
<evidence type="ECO:0000313" key="3">
    <source>
        <dbReference type="EMBL" id="CAK9039229.1"/>
    </source>
</evidence>
<feature type="coiled-coil region" evidence="1">
    <location>
        <begin position="121"/>
        <end position="181"/>
    </location>
</feature>
<proteinExistence type="predicted"/>
<feature type="compositionally biased region" description="Pro residues" evidence="2">
    <location>
        <begin position="36"/>
        <end position="54"/>
    </location>
</feature>
<evidence type="ECO:0000256" key="2">
    <source>
        <dbReference type="SAM" id="MobiDB-lite"/>
    </source>
</evidence>
<dbReference type="Proteomes" id="UP001642464">
    <property type="component" value="Unassembled WGS sequence"/>
</dbReference>
<dbReference type="EMBL" id="CAXAMM010016644">
    <property type="protein sequence ID" value="CAK9039230.1"/>
    <property type="molecule type" value="Genomic_DNA"/>
</dbReference>
<comment type="caution">
    <text evidence="3">The sequence shown here is derived from an EMBL/GenBank/DDBJ whole genome shotgun (WGS) entry which is preliminary data.</text>
</comment>
<evidence type="ECO:0000313" key="5">
    <source>
        <dbReference type="Proteomes" id="UP001642464"/>
    </source>
</evidence>
<accession>A0ABP0LKV9</accession>
<reference evidence="3 5" key="1">
    <citation type="submission" date="2024-02" db="EMBL/GenBank/DDBJ databases">
        <authorList>
            <person name="Chen Y."/>
            <person name="Shah S."/>
            <person name="Dougan E. K."/>
            <person name="Thang M."/>
            <person name="Chan C."/>
        </authorList>
    </citation>
    <scope>NUCLEOTIDE SEQUENCE [LARGE SCALE GENOMIC DNA]</scope>
</reference>
<feature type="region of interest" description="Disordered" evidence="2">
    <location>
        <begin position="1"/>
        <end position="118"/>
    </location>
</feature>
<protein>
    <submittedName>
        <fullName evidence="3">Uncharacterized protein</fullName>
    </submittedName>
</protein>
<organism evidence="3 5">
    <name type="scientific">Durusdinium trenchii</name>
    <dbReference type="NCBI Taxonomy" id="1381693"/>
    <lineage>
        <taxon>Eukaryota</taxon>
        <taxon>Sar</taxon>
        <taxon>Alveolata</taxon>
        <taxon>Dinophyceae</taxon>
        <taxon>Suessiales</taxon>
        <taxon>Symbiodiniaceae</taxon>
        <taxon>Durusdinium</taxon>
    </lineage>
</organism>